<comment type="catalytic activity">
    <reaction evidence="16 17">
        <text>epoxyqueuosine(34) in tRNA + AH2 = queuosine(34) in tRNA + A + H2O</text>
        <dbReference type="Rhea" id="RHEA:32159"/>
        <dbReference type="Rhea" id="RHEA-COMP:18571"/>
        <dbReference type="Rhea" id="RHEA-COMP:18582"/>
        <dbReference type="ChEBI" id="CHEBI:13193"/>
        <dbReference type="ChEBI" id="CHEBI:15377"/>
        <dbReference type="ChEBI" id="CHEBI:17499"/>
        <dbReference type="ChEBI" id="CHEBI:194431"/>
        <dbReference type="ChEBI" id="CHEBI:194443"/>
        <dbReference type="EC" id="1.17.99.6"/>
    </reaction>
</comment>
<dbReference type="GO" id="GO:0008616">
    <property type="term" value="P:tRNA queuosine(34) biosynthetic process"/>
    <property type="evidence" value="ECO:0007669"/>
    <property type="project" value="UniProtKB-UniRule"/>
</dbReference>
<dbReference type="SMART" id="SM00986">
    <property type="entry name" value="UDG"/>
    <property type="match status" value="1"/>
</dbReference>
<keyword evidence="10 17" id="KW-0560">Oxidoreductase</keyword>
<dbReference type="GO" id="GO:0046872">
    <property type="term" value="F:metal ion binding"/>
    <property type="evidence" value="ECO:0007669"/>
    <property type="project" value="UniProtKB-KW"/>
</dbReference>
<feature type="binding site" evidence="17">
    <location>
        <position position="13"/>
    </location>
    <ligand>
        <name>[4Fe-4S] cluster</name>
        <dbReference type="ChEBI" id="CHEBI:49883"/>
    </ligand>
</feature>
<feature type="binding site" evidence="17">
    <location>
        <position position="91"/>
    </location>
    <ligand>
        <name>[4Fe-4S] cluster</name>
        <dbReference type="ChEBI" id="CHEBI:49883"/>
    </ligand>
</feature>
<comment type="similarity">
    <text evidence="3 17">Belongs to the QueH family.</text>
</comment>
<dbReference type="EC" id="1.17.99.6" evidence="4 17"/>
<dbReference type="AlphaFoldDB" id="A0A532V8H2"/>
<evidence type="ECO:0000256" key="12">
    <source>
        <dbReference type="ARBA" id="ARBA00023014"/>
    </source>
</evidence>
<keyword evidence="8 17" id="KW-0479">Metal-binding</keyword>
<feature type="disulfide bond" description="Redox-active" evidence="17">
    <location>
        <begin position="173"/>
        <end position="175"/>
    </location>
</feature>
<evidence type="ECO:0000313" key="19">
    <source>
        <dbReference type="EMBL" id="TKJ43485.1"/>
    </source>
</evidence>
<dbReference type="InterPro" id="IPR005122">
    <property type="entry name" value="Uracil-DNA_glycosylase-like"/>
</dbReference>
<dbReference type="SUPFAM" id="SSF52141">
    <property type="entry name" value="Uracil-DNA glycosylase-like"/>
    <property type="match status" value="1"/>
</dbReference>
<keyword evidence="9 17" id="KW-0671">Queuosine biosynthesis</keyword>
<keyword evidence="13 17" id="KW-1015">Disulfide bond</keyword>
<dbReference type="GO" id="GO:0052693">
    <property type="term" value="F:epoxyqueuosine reductase activity"/>
    <property type="evidence" value="ECO:0007669"/>
    <property type="project" value="UniProtKB-UniRule"/>
</dbReference>
<dbReference type="InterPro" id="IPR003828">
    <property type="entry name" value="QueH"/>
</dbReference>
<keyword evidence="14 17" id="KW-0676">Redox-active center</keyword>
<evidence type="ECO:0000256" key="14">
    <source>
        <dbReference type="ARBA" id="ARBA00023284"/>
    </source>
</evidence>
<evidence type="ECO:0000256" key="4">
    <source>
        <dbReference type="ARBA" id="ARBA00012622"/>
    </source>
</evidence>
<evidence type="ECO:0000256" key="7">
    <source>
        <dbReference type="ARBA" id="ARBA00022694"/>
    </source>
</evidence>
<dbReference type="Pfam" id="PF03167">
    <property type="entry name" value="UDG"/>
    <property type="match status" value="1"/>
</dbReference>
<evidence type="ECO:0000256" key="9">
    <source>
        <dbReference type="ARBA" id="ARBA00022785"/>
    </source>
</evidence>
<evidence type="ECO:0000256" key="8">
    <source>
        <dbReference type="ARBA" id="ARBA00022723"/>
    </source>
</evidence>
<evidence type="ECO:0000256" key="3">
    <source>
        <dbReference type="ARBA" id="ARBA00008207"/>
    </source>
</evidence>
<dbReference type="Gene3D" id="3.40.470.10">
    <property type="entry name" value="Uracil-DNA glycosylase-like domain"/>
    <property type="match status" value="1"/>
</dbReference>
<dbReference type="Pfam" id="PF02677">
    <property type="entry name" value="QueH"/>
    <property type="match status" value="1"/>
</dbReference>
<evidence type="ECO:0000256" key="15">
    <source>
        <dbReference type="ARBA" id="ARBA00031446"/>
    </source>
</evidence>
<evidence type="ECO:0000256" key="2">
    <source>
        <dbReference type="ARBA" id="ARBA00004691"/>
    </source>
</evidence>
<accession>A0A532V8H2</accession>
<dbReference type="Proteomes" id="UP000317778">
    <property type="component" value="Unassembled WGS sequence"/>
</dbReference>
<dbReference type="EMBL" id="NJBO01000004">
    <property type="protein sequence ID" value="TKJ43485.1"/>
    <property type="molecule type" value="Genomic_DNA"/>
</dbReference>
<evidence type="ECO:0000313" key="20">
    <source>
        <dbReference type="Proteomes" id="UP000317778"/>
    </source>
</evidence>
<evidence type="ECO:0000256" key="16">
    <source>
        <dbReference type="ARBA" id="ARBA00047415"/>
    </source>
</evidence>
<dbReference type="GO" id="GO:0051539">
    <property type="term" value="F:4 iron, 4 sulfur cluster binding"/>
    <property type="evidence" value="ECO:0007669"/>
    <property type="project" value="UniProtKB-UniRule"/>
</dbReference>
<comment type="function">
    <text evidence="1 17">Catalyzes the conversion of epoxyqueuosine (oQ) to queuosine (Q), which is a hypermodified base found in the wobble positions of tRNA(Asp), tRNA(Asn), tRNA(His) and tRNA(Tyr).</text>
</comment>
<evidence type="ECO:0000256" key="11">
    <source>
        <dbReference type="ARBA" id="ARBA00023004"/>
    </source>
</evidence>
<evidence type="ECO:0000256" key="10">
    <source>
        <dbReference type="ARBA" id="ARBA00023002"/>
    </source>
</evidence>
<keyword evidence="7 17" id="KW-0819">tRNA processing</keyword>
<protein>
    <recommendedName>
        <fullName evidence="5 17">Epoxyqueuosine reductase QueH</fullName>
        <ecNumber evidence="4 17">1.17.99.6</ecNumber>
    </recommendedName>
    <alternativeName>
        <fullName evidence="15 17">Queuosine biosynthesis protein QueH</fullName>
    </alternativeName>
</protein>
<evidence type="ECO:0000259" key="18">
    <source>
        <dbReference type="SMART" id="SM00986"/>
    </source>
</evidence>
<proteinExistence type="inferred from homology"/>
<feature type="binding site" evidence="17">
    <location>
        <position position="14"/>
    </location>
    <ligand>
        <name>[4Fe-4S] cluster</name>
        <dbReference type="ChEBI" id="CHEBI:49883"/>
    </ligand>
</feature>
<keyword evidence="12 17" id="KW-0411">Iron-sulfur</keyword>
<reference evidence="19 20" key="1">
    <citation type="submission" date="2017-06" db="EMBL/GenBank/DDBJ databases">
        <title>Novel microbial phyla capable of carbon fixation and sulfur reduction in deep-sea sediments.</title>
        <authorList>
            <person name="Huang J."/>
            <person name="Baker B."/>
            <person name="Wang Y."/>
        </authorList>
    </citation>
    <scope>NUCLEOTIDE SEQUENCE [LARGE SCALE GENOMIC DNA]</scope>
    <source>
        <strain evidence="19">B3_TA06</strain>
    </source>
</reference>
<gene>
    <name evidence="17" type="primary">queH</name>
    <name evidence="19" type="ORF">CEE36_03885</name>
</gene>
<organism evidence="19 20">
    <name type="scientific">candidate division TA06 bacterium B3_TA06</name>
    <dbReference type="NCBI Taxonomy" id="2012487"/>
    <lineage>
        <taxon>Bacteria</taxon>
        <taxon>Bacteria division TA06</taxon>
    </lineage>
</organism>
<evidence type="ECO:0000256" key="17">
    <source>
        <dbReference type="HAMAP-Rule" id="MF_02089"/>
    </source>
</evidence>
<keyword evidence="6 17" id="KW-0004">4Fe-4S</keyword>
<dbReference type="UniPathway" id="UPA00392"/>
<dbReference type="HAMAP" id="MF_02089">
    <property type="entry name" value="QueH"/>
    <property type="match status" value="1"/>
</dbReference>
<feature type="domain" description="Uracil-DNA glycosylase-like" evidence="18">
    <location>
        <begin position="215"/>
        <end position="379"/>
    </location>
</feature>
<evidence type="ECO:0000256" key="13">
    <source>
        <dbReference type="ARBA" id="ARBA00023157"/>
    </source>
</evidence>
<evidence type="ECO:0000256" key="1">
    <source>
        <dbReference type="ARBA" id="ARBA00002268"/>
    </source>
</evidence>
<dbReference type="InterPro" id="IPR036895">
    <property type="entry name" value="Uracil-DNA_glycosylase-like_sf"/>
</dbReference>
<feature type="binding site" evidence="17">
    <location>
        <position position="94"/>
    </location>
    <ligand>
        <name>[4Fe-4S] cluster</name>
        <dbReference type="ChEBI" id="CHEBI:49883"/>
    </ligand>
</feature>
<name>A0A532V8H2_UNCT6</name>
<comment type="caution">
    <text evidence="19">The sequence shown here is derived from an EMBL/GenBank/DDBJ whole genome shotgun (WGS) entry which is preliminary data.</text>
</comment>
<dbReference type="SMART" id="SM00987">
    <property type="entry name" value="UreE_C"/>
    <property type="match status" value="1"/>
</dbReference>
<comment type="pathway">
    <text evidence="2 17">tRNA modification; tRNA-queuosine biosynthesis.</text>
</comment>
<evidence type="ECO:0000256" key="5">
    <source>
        <dbReference type="ARBA" id="ARBA00016895"/>
    </source>
</evidence>
<dbReference type="PANTHER" id="PTHR36701">
    <property type="entry name" value="EPOXYQUEUOSINE REDUCTASE QUEH"/>
    <property type="match status" value="1"/>
</dbReference>
<dbReference type="PANTHER" id="PTHR36701:SF1">
    <property type="entry name" value="EPOXYQUEUOSINE REDUCTASE QUEH"/>
    <property type="match status" value="1"/>
</dbReference>
<sequence>MSVRRPRLLLHICCAPDATSVFERLKDRFQVTGFFCNPQIEPMEEYNKRLEETRKVAEAMGFELLAGEYDLDLWQDAIRGLEGESEKGRRCEICYRFRLEETARTADKRGFDYFTSTLSVSPHKSFGWLKTMGEELAARYGVEFLAEDFKRQEGFKRSLEWSEKLHLYRQDYCGCLPSSEARKRVLAEQQESYEQFAADLRACRTCEDFLDPAVIFEGGANRPLMIIGQAPGRHELASLRPFSGPAGRKLWSWFADLGYEEDLIRSNAYVTAVAKCYPGLGPSGKDDAPPSSHQKKNCLPWLEAEFSHARPKLLVLIGSIAAKTVLGKNAGMNLVGKKIQKRIWGRKVFVLVMPHSSGLNRWPNMPANKPKFEKALELLKKELDRYL</sequence>
<keyword evidence="11 17" id="KW-0408">Iron</keyword>
<evidence type="ECO:0000256" key="6">
    <source>
        <dbReference type="ARBA" id="ARBA00022485"/>
    </source>
</evidence>